<feature type="domain" description="Casein kinase substrate phosphoprotein PP28" evidence="3">
    <location>
        <begin position="95"/>
        <end position="167"/>
    </location>
</feature>
<protein>
    <recommendedName>
        <fullName evidence="3">Casein kinase substrate phosphoprotein PP28 domain-containing protein</fullName>
    </recommendedName>
</protein>
<sequence>MPRGRSANHKGRSRQFTPADQLQQDLDENLEMARAQVRGGKPKTDDSYKKSSSSEYEQSPEMNRNKYYKEMKSIRPIGSGVHGLIEVANPNRPCNPNALKRTASQKLNELPVRLDENQLPELRRYERERARGRKELRASQVQADLARLAIIRKEREAAAEKRLNAKREIQEAAALATQSNLSLKKKSPNSEQSHSNENIENERLRCMEIEINLSKISIDNNKNTVRQRRRYTKIQTLHVSPLTNLQESNQSNASLSTQESKNSTKGRKDK</sequence>
<feature type="region of interest" description="Disordered" evidence="2">
    <location>
        <begin position="1"/>
        <end position="64"/>
    </location>
</feature>
<evidence type="ECO:0000256" key="2">
    <source>
        <dbReference type="SAM" id="MobiDB-lite"/>
    </source>
</evidence>
<evidence type="ECO:0000313" key="5">
    <source>
        <dbReference type="Proteomes" id="UP000007798"/>
    </source>
</evidence>
<dbReference type="eggNOG" id="KOG3375">
    <property type="taxonomic scope" value="Eukaryota"/>
</dbReference>
<evidence type="ECO:0000259" key="3">
    <source>
        <dbReference type="Pfam" id="PF10252"/>
    </source>
</evidence>
<gene>
    <name evidence="4" type="primary">Dwil\GK15983</name>
    <name evidence="4" type="ORF">Dwil_GK15983</name>
</gene>
<reference evidence="4 5" key="1">
    <citation type="journal article" date="2007" name="Nature">
        <title>Evolution of genes and genomes on the Drosophila phylogeny.</title>
        <authorList>
            <consortium name="Drosophila 12 Genomes Consortium"/>
            <person name="Clark A.G."/>
            <person name="Eisen M.B."/>
            <person name="Smith D.R."/>
            <person name="Bergman C.M."/>
            <person name="Oliver B."/>
            <person name="Markow T.A."/>
            <person name="Kaufman T.C."/>
            <person name="Kellis M."/>
            <person name="Gelbart W."/>
            <person name="Iyer V.N."/>
            <person name="Pollard D.A."/>
            <person name="Sackton T.B."/>
            <person name="Larracuente A.M."/>
            <person name="Singh N.D."/>
            <person name="Abad J.P."/>
            <person name="Abt D.N."/>
            <person name="Adryan B."/>
            <person name="Aguade M."/>
            <person name="Akashi H."/>
            <person name="Anderson W.W."/>
            <person name="Aquadro C.F."/>
            <person name="Ardell D.H."/>
            <person name="Arguello R."/>
            <person name="Artieri C.G."/>
            <person name="Barbash D.A."/>
            <person name="Barker D."/>
            <person name="Barsanti P."/>
            <person name="Batterham P."/>
            <person name="Batzoglou S."/>
            <person name="Begun D."/>
            <person name="Bhutkar A."/>
            <person name="Blanco E."/>
            <person name="Bosak S.A."/>
            <person name="Bradley R.K."/>
            <person name="Brand A.D."/>
            <person name="Brent M.R."/>
            <person name="Brooks A.N."/>
            <person name="Brown R.H."/>
            <person name="Butlin R.K."/>
            <person name="Caggese C."/>
            <person name="Calvi B.R."/>
            <person name="Bernardo de Carvalho A."/>
            <person name="Caspi A."/>
            <person name="Castrezana S."/>
            <person name="Celniker S.E."/>
            <person name="Chang J.L."/>
            <person name="Chapple C."/>
            <person name="Chatterji S."/>
            <person name="Chinwalla A."/>
            <person name="Civetta A."/>
            <person name="Clifton S.W."/>
            <person name="Comeron J.M."/>
            <person name="Costello J.C."/>
            <person name="Coyne J.A."/>
            <person name="Daub J."/>
            <person name="David R.G."/>
            <person name="Delcher A.L."/>
            <person name="Delehaunty K."/>
            <person name="Do C.B."/>
            <person name="Ebling H."/>
            <person name="Edwards K."/>
            <person name="Eickbush T."/>
            <person name="Evans J.D."/>
            <person name="Filipski A."/>
            <person name="Findeiss S."/>
            <person name="Freyhult E."/>
            <person name="Fulton L."/>
            <person name="Fulton R."/>
            <person name="Garcia A.C."/>
            <person name="Gardiner A."/>
            <person name="Garfield D.A."/>
            <person name="Garvin B.E."/>
            <person name="Gibson G."/>
            <person name="Gilbert D."/>
            <person name="Gnerre S."/>
            <person name="Godfrey J."/>
            <person name="Good R."/>
            <person name="Gotea V."/>
            <person name="Gravely B."/>
            <person name="Greenberg A.J."/>
            <person name="Griffiths-Jones S."/>
            <person name="Gross S."/>
            <person name="Guigo R."/>
            <person name="Gustafson E.A."/>
            <person name="Haerty W."/>
            <person name="Hahn M.W."/>
            <person name="Halligan D.L."/>
            <person name="Halpern A.L."/>
            <person name="Halter G.M."/>
            <person name="Han M.V."/>
            <person name="Heger A."/>
            <person name="Hillier L."/>
            <person name="Hinrichs A.S."/>
            <person name="Holmes I."/>
            <person name="Hoskins R.A."/>
            <person name="Hubisz M.J."/>
            <person name="Hultmark D."/>
            <person name="Huntley M.A."/>
            <person name="Jaffe D.B."/>
            <person name="Jagadeeshan S."/>
            <person name="Jeck W.R."/>
            <person name="Johnson J."/>
            <person name="Jones C.D."/>
            <person name="Jordan W.C."/>
            <person name="Karpen G.H."/>
            <person name="Kataoka E."/>
            <person name="Keightley P.D."/>
            <person name="Kheradpour P."/>
            <person name="Kirkness E.F."/>
            <person name="Koerich L.B."/>
            <person name="Kristiansen K."/>
            <person name="Kudrna D."/>
            <person name="Kulathinal R.J."/>
            <person name="Kumar S."/>
            <person name="Kwok R."/>
            <person name="Lander E."/>
            <person name="Langley C.H."/>
            <person name="Lapoint R."/>
            <person name="Lazzaro B.P."/>
            <person name="Lee S.J."/>
            <person name="Levesque L."/>
            <person name="Li R."/>
            <person name="Lin C.F."/>
            <person name="Lin M.F."/>
            <person name="Lindblad-Toh K."/>
            <person name="Llopart A."/>
            <person name="Long M."/>
            <person name="Low L."/>
            <person name="Lozovsky E."/>
            <person name="Lu J."/>
            <person name="Luo M."/>
            <person name="Machado C.A."/>
            <person name="Makalowski W."/>
            <person name="Marzo M."/>
            <person name="Matsuda M."/>
            <person name="Matzkin L."/>
            <person name="McAllister B."/>
            <person name="McBride C.S."/>
            <person name="McKernan B."/>
            <person name="McKernan K."/>
            <person name="Mendez-Lago M."/>
            <person name="Minx P."/>
            <person name="Mollenhauer M.U."/>
            <person name="Montooth K."/>
            <person name="Mount S.M."/>
            <person name="Mu X."/>
            <person name="Myers E."/>
            <person name="Negre B."/>
            <person name="Newfeld S."/>
            <person name="Nielsen R."/>
            <person name="Noor M.A."/>
            <person name="O'Grady P."/>
            <person name="Pachter L."/>
            <person name="Papaceit M."/>
            <person name="Parisi M.J."/>
            <person name="Parisi M."/>
            <person name="Parts L."/>
            <person name="Pedersen J.S."/>
            <person name="Pesole G."/>
            <person name="Phillippy A.M."/>
            <person name="Ponting C.P."/>
            <person name="Pop M."/>
            <person name="Porcelli D."/>
            <person name="Powell J.R."/>
            <person name="Prohaska S."/>
            <person name="Pruitt K."/>
            <person name="Puig M."/>
            <person name="Quesneville H."/>
            <person name="Ram K.R."/>
            <person name="Rand D."/>
            <person name="Rasmussen M.D."/>
            <person name="Reed L.K."/>
            <person name="Reenan R."/>
            <person name="Reily A."/>
            <person name="Remington K.A."/>
            <person name="Rieger T.T."/>
            <person name="Ritchie M.G."/>
            <person name="Robin C."/>
            <person name="Rogers Y.H."/>
            <person name="Rohde C."/>
            <person name="Rozas J."/>
            <person name="Rubenfield M.J."/>
            <person name="Ruiz A."/>
            <person name="Russo S."/>
            <person name="Salzberg S.L."/>
            <person name="Sanchez-Gracia A."/>
            <person name="Saranga D.J."/>
            <person name="Sato H."/>
            <person name="Schaeffer S.W."/>
            <person name="Schatz M.C."/>
            <person name="Schlenke T."/>
            <person name="Schwartz R."/>
            <person name="Segarra C."/>
            <person name="Singh R.S."/>
            <person name="Sirot L."/>
            <person name="Sirota M."/>
            <person name="Sisneros N.B."/>
            <person name="Smith C.D."/>
            <person name="Smith T.F."/>
            <person name="Spieth J."/>
            <person name="Stage D.E."/>
            <person name="Stark A."/>
            <person name="Stephan W."/>
            <person name="Strausberg R.L."/>
            <person name="Strempel S."/>
            <person name="Sturgill D."/>
            <person name="Sutton G."/>
            <person name="Sutton G.G."/>
            <person name="Tao W."/>
            <person name="Teichmann S."/>
            <person name="Tobari Y.N."/>
            <person name="Tomimura Y."/>
            <person name="Tsolas J.M."/>
            <person name="Valente V.L."/>
            <person name="Venter E."/>
            <person name="Venter J.C."/>
            <person name="Vicario S."/>
            <person name="Vieira F.G."/>
            <person name="Vilella A.J."/>
            <person name="Villasante A."/>
            <person name="Walenz B."/>
            <person name="Wang J."/>
            <person name="Wasserman M."/>
            <person name="Watts T."/>
            <person name="Wilson D."/>
            <person name="Wilson R.K."/>
            <person name="Wing R.A."/>
            <person name="Wolfner M.F."/>
            <person name="Wong A."/>
            <person name="Wong G.K."/>
            <person name="Wu C.I."/>
            <person name="Wu G."/>
            <person name="Yamamoto D."/>
            <person name="Yang H.P."/>
            <person name="Yang S.P."/>
            <person name="Yorke J.A."/>
            <person name="Yoshida K."/>
            <person name="Zdobnov E."/>
            <person name="Zhang P."/>
            <person name="Zhang Y."/>
            <person name="Zimin A.V."/>
            <person name="Baldwin J."/>
            <person name="Abdouelleil A."/>
            <person name="Abdulkadir J."/>
            <person name="Abebe A."/>
            <person name="Abera B."/>
            <person name="Abreu J."/>
            <person name="Acer S.C."/>
            <person name="Aftuck L."/>
            <person name="Alexander A."/>
            <person name="An P."/>
            <person name="Anderson E."/>
            <person name="Anderson S."/>
            <person name="Arachi H."/>
            <person name="Azer M."/>
            <person name="Bachantsang P."/>
            <person name="Barry A."/>
            <person name="Bayul T."/>
            <person name="Berlin A."/>
            <person name="Bessette D."/>
            <person name="Bloom T."/>
            <person name="Blye J."/>
            <person name="Boguslavskiy L."/>
            <person name="Bonnet C."/>
            <person name="Boukhgalter B."/>
            <person name="Bourzgui I."/>
            <person name="Brown A."/>
            <person name="Cahill P."/>
            <person name="Channer S."/>
            <person name="Cheshatsang Y."/>
            <person name="Chuda L."/>
            <person name="Citroen M."/>
            <person name="Collymore A."/>
            <person name="Cooke P."/>
            <person name="Costello M."/>
            <person name="D'Aco K."/>
            <person name="Daza R."/>
            <person name="De Haan G."/>
            <person name="DeGray S."/>
            <person name="DeMaso C."/>
            <person name="Dhargay N."/>
            <person name="Dooley K."/>
            <person name="Dooley E."/>
            <person name="Doricent M."/>
            <person name="Dorje P."/>
            <person name="Dorjee K."/>
            <person name="Dupes A."/>
            <person name="Elong R."/>
            <person name="Falk J."/>
            <person name="Farina A."/>
            <person name="Faro S."/>
            <person name="Ferguson D."/>
            <person name="Fisher S."/>
            <person name="Foley C.D."/>
            <person name="Franke A."/>
            <person name="Friedrich D."/>
            <person name="Gadbois L."/>
            <person name="Gearin G."/>
            <person name="Gearin C.R."/>
            <person name="Giannoukos G."/>
            <person name="Goode T."/>
            <person name="Graham J."/>
            <person name="Grandbois E."/>
            <person name="Grewal S."/>
            <person name="Gyaltsen K."/>
            <person name="Hafez N."/>
            <person name="Hagos B."/>
            <person name="Hall J."/>
            <person name="Henson C."/>
            <person name="Hollinger A."/>
            <person name="Honan T."/>
            <person name="Huard M.D."/>
            <person name="Hughes L."/>
            <person name="Hurhula B."/>
            <person name="Husby M.E."/>
            <person name="Kamat A."/>
            <person name="Kanga B."/>
            <person name="Kashin S."/>
            <person name="Khazanovich D."/>
            <person name="Kisner P."/>
            <person name="Lance K."/>
            <person name="Lara M."/>
            <person name="Lee W."/>
            <person name="Lennon N."/>
            <person name="Letendre F."/>
            <person name="LeVine R."/>
            <person name="Lipovsky A."/>
            <person name="Liu X."/>
            <person name="Liu J."/>
            <person name="Liu S."/>
            <person name="Lokyitsang T."/>
            <person name="Lokyitsang Y."/>
            <person name="Lubonja R."/>
            <person name="Lui A."/>
            <person name="MacDonald P."/>
            <person name="Magnisalis V."/>
            <person name="Maru K."/>
            <person name="Matthews C."/>
            <person name="McCusker W."/>
            <person name="McDonough S."/>
            <person name="Mehta T."/>
            <person name="Meldrim J."/>
            <person name="Meneus L."/>
            <person name="Mihai O."/>
            <person name="Mihalev A."/>
            <person name="Mihova T."/>
            <person name="Mittelman R."/>
            <person name="Mlenga V."/>
            <person name="Montmayeur A."/>
            <person name="Mulrain L."/>
            <person name="Navidi A."/>
            <person name="Naylor J."/>
            <person name="Negash T."/>
            <person name="Nguyen T."/>
            <person name="Nguyen N."/>
            <person name="Nicol R."/>
            <person name="Norbu C."/>
            <person name="Norbu N."/>
            <person name="Novod N."/>
            <person name="O'Neill B."/>
            <person name="Osman S."/>
            <person name="Markiewicz E."/>
            <person name="Oyono O.L."/>
            <person name="Patti C."/>
            <person name="Phunkhang P."/>
            <person name="Pierre F."/>
            <person name="Priest M."/>
            <person name="Raghuraman S."/>
            <person name="Rege F."/>
            <person name="Reyes R."/>
            <person name="Rise C."/>
            <person name="Rogov P."/>
            <person name="Ross K."/>
            <person name="Ryan E."/>
            <person name="Settipalli S."/>
            <person name="Shea T."/>
            <person name="Sherpa N."/>
            <person name="Shi L."/>
            <person name="Shih D."/>
            <person name="Sparrow T."/>
            <person name="Spaulding J."/>
            <person name="Stalker J."/>
            <person name="Stange-Thomann N."/>
            <person name="Stavropoulos S."/>
            <person name="Stone C."/>
            <person name="Strader C."/>
            <person name="Tesfaye S."/>
            <person name="Thomson T."/>
            <person name="Thoulutsang Y."/>
            <person name="Thoulutsang D."/>
            <person name="Topham K."/>
            <person name="Topping I."/>
            <person name="Tsamla T."/>
            <person name="Vassiliev H."/>
            <person name="Vo A."/>
            <person name="Wangchuk T."/>
            <person name="Wangdi T."/>
            <person name="Weiand M."/>
            <person name="Wilkinson J."/>
            <person name="Wilson A."/>
            <person name="Yadav S."/>
            <person name="Young G."/>
            <person name="Yu Q."/>
            <person name="Zembek L."/>
            <person name="Zhong D."/>
            <person name="Zimmer A."/>
            <person name="Zwirko Z."/>
            <person name="Jaffe D.B."/>
            <person name="Alvarez P."/>
            <person name="Brockman W."/>
            <person name="Butler J."/>
            <person name="Chin C."/>
            <person name="Gnerre S."/>
            <person name="Grabherr M."/>
            <person name="Kleber M."/>
            <person name="Mauceli E."/>
            <person name="MacCallum I."/>
        </authorList>
    </citation>
    <scope>NUCLEOTIDE SEQUENCE [LARGE SCALE GENOMIC DNA]</scope>
    <source>
        <strain evidence="5">Tucson 14030-0811.24</strain>
    </source>
</reference>
<evidence type="ECO:0000256" key="1">
    <source>
        <dbReference type="SAM" id="Coils"/>
    </source>
</evidence>
<dbReference type="OMA" id="CMEIEIN"/>
<dbReference type="InterPro" id="IPR019380">
    <property type="entry name" value="Casein_kinase_sb_PP28"/>
</dbReference>
<evidence type="ECO:0000313" key="4">
    <source>
        <dbReference type="EMBL" id="EDW86272.1"/>
    </source>
</evidence>
<dbReference type="EMBL" id="CH964291">
    <property type="protein sequence ID" value="EDW86272.1"/>
    <property type="molecule type" value="Genomic_DNA"/>
</dbReference>
<dbReference type="InParanoid" id="B4NQ47"/>
<feature type="compositionally biased region" description="Polar residues" evidence="2">
    <location>
        <begin position="14"/>
        <end position="24"/>
    </location>
</feature>
<feature type="compositionally biased region" description="Polar residues" evidence="2">
    <location>
        <begin position="242"/>
        <end position="263"/>
    </location>
</feature>
<dbReference type="PANTHER" id="PTHR22055">
    <property type="entry name" value="28 KDA HEAT- AND ACID-STABLE PHOSPHOPROTEIN PDGF-ASSOCIATED PROTEIN"/>
    <property type="match status" value="1"/>
</dbReference>
<feature type="region of interest" description="Disordered" evidence="2">
    <location>
        <begin position="242"/>
        <end position="270"/>
    </location>
</feature>
<accession>B4NQ47</accession>
<keyword evidence="5" id="KW-1185">Reference proteome</keyword>
<feature type="coiled-coil region" evidence="1">
    <location>
        <begin position="122"/>
        <end position="175"/>
    </location>
</feature>
<keyword evidence="1" id="KW-0175">Coiled coil</keyword>
<dbReference type="AlphaFoldDB" id="B4NQ47"/>
<dbReference type="InterPro" id="IPR039876">
    <property type="entry name" value="HAP28"/>
</dbReference>
<dbReference type="HOGENOM" id="CLU_1066602_0_0_1"/>
<organism evidence="4 5">
    <name type="scientific">Drosophila willistoni</name>
    <name type="common">Fruit fly</name>
    <dbReference type="NCBI Taxonomy" id="7260"/>
    <lineage>
        <taxon>Eukaryota</taxon>
        <taxon>Metazoa</taxon>
        <taxon>Ecdysozoa</taxon>
        <taxon>Arthropoda</taxon>
        <taxon>Hexapoda</taxon>
        <taxon>Insecta</taxon>
        <taxon>Pterygota</taxon>
        <taxon>Neoptera</taxon>
        <taxon>Endopterygota</taxon>
        <taxon>Diptera</taxon>
        <taxon>Brachycera</taxon>
        <taxon>Muscomorpha</taxon>
        <taxon>Ephydroidea</taxon>
        <taxon>Drosophilidae</taxon>
        <taxon>Drosophila</taxon>
        <taxon>Sophophora</taxon>
    </lineage>
</organism>
<feature type="compositionally biased region" description="Basic residues" evidence="2">
    <location>
        <begin position="1"/>
        <end position="13"/>
    </location>
</feature>
<proteinExistence type="predicted"/>
<feature type="region of interest" description="Disordered" evidence="2">
    <location>
        <begin position="180"/>
        <end position="200"/>
    </location>
</feature>
<dbReference type="Proteomes" id="UP000007798">
    <property type="component" value="Unassembled WGS sequence"/>
</dbReference>
<dbReference type="Pfam" id="PF10252">
    <property type="entry name" value="PP28"/>
    <property type="match status" value="1"/>
</dbReference>
<dbReference type="OrthoDB" id="7867733at2759"/>
<name>B4NQ47_DROWI</name>